<dbReference type="InterPro" id="IPR002110">
    <property type="entry name" value="Ankyrin_rpt"/>
</dbReference>
<dbReference type="Gene3D" id="1.25.40.20">
    <property type="entry name" value="Ankyrin repeat-containing domain"/>
    <property type="match status" value="1"/>
</dbReference>
<dbReference type="InterPro" id="IPR036770">
    <property type="entry name" value="Ankyrin_rpt-contain_sf"/>
</dbReference>
<dbReference type="EMBL" id="PKPP01002792">
    <property type="protein sequence ID" value="PWA73097.1"/>
    <property type="molecule type" value="Genomic_DNA"/>
</dbReference>
<evidence type="ECO:0000256" key="1">
    <source>
        <dbReference type="SAM" id="Phobius"/>
    </source>
</evidence>
<dbReference type="PANTHER" id="PTHR24177:SF304">
    <property type="entry name" value="ANKYRIN REPEAT-CONTAINING DOMAIN, PGG DOMAIN PROTEIN-RELATED"/>
    <property type="match status" value="1"/>
</dbReference>
<keyword evidence="4" id="KW-1185">Reference proteome</keyword>
<comment type="caution">
    <text evidence="3">The sequence shown here is derived from an EMBL/GenBank/DDBJ whole genome shotgun (WGS) entry which is preliminary data.</text>
</comment>
<dbReference type="Pfam" id="PF13962">
    <property type="entry name" value="PGG"/>
    <property type="match status" value="1"/>
</dbReference>
<keyword evidence="1" id="KW-0472">Membrane</keyword>
<protein>
    <submittedName>
        <fullName evidence="3">Ankyrin repeat-containing domain, PGG domain protein</fullName>
    </submittedName>
</protein>
<dbReference type="SUPFAM" id="SSF48403">
    <property type="entry name" value="Ankyrin repeat"/>
    <property type="match status" value="1"/>
</dbReference>
<accession>A0A2U1NHX3</accession>
<evidence type="ECO:0000313" key="3">
    <source>
        <dbReference type="EMBL" id="PWA73097.1"/>
    </source>
</evidence>
<feature type="transmembrane region" description="Helical" evidence="1">
    <location>
        <begin position="512"/>
        <end position="534"/>
    </location>
</feature>
<dbReference type="SMART" id="SM00248">
    <property type="entry name" value="ANK"/>
    <property type="match status" value="3"/>
</dbReference>
<feature type="transmembrane region" description="Helical" evidence="1">
    <location>
        <begin position="426"/>
        <end position="446"/>
    </location>
</feature>
<sequence>MTKQITYWWETPLMIAVGTNQSNRFVKKLVERIVEVGAKDKLLVPNFNKNGPLHYAAKVGNTTAAQILVEQDPSMALNVNPYGNTPVKLAAWNVNKETLRYLLSVTPDLGPGEENANPYRGVAGGDLITLTIMAGFYDVVSDITDKHPNIVLENDRNGQTALQVLALKPEIFPSGSRLGFWGRFIYSLIPLKKSQSATQVNFVSRNLNKFTAGFWSALGYMAPTIKKIHDMKVNHNLSSLLVKRICKIVIDKGDHDIAWRILGSAISTAITSGTHELIEECIVTYPGINWYNTGIINLFIEAMKQRQERVYNLIYQMSRHQVFVVTQLDDAKNENALHMVAKLAPFHRLNVVTGAALQMQRELQWFLYAFLPGYKNRLYFILAKKNLVIRALIQRSFEHTRKTPRMVFTESHAELLEKGQQWMKDTASSCTVVAALVVTMAFAAAFTVPGGNRDNGQPLFLDRGSFMLFIVADAIALFSSTTSVLMFLGILTSRYAEGDFLYALPKRLTIGLLSLFMSLAATLIAFSATLALVLQDKVTWIAAPLVIATSIPVCLFGLLQFPLLVELVHSTYGRSIFHKQNERMIH</sequence>
<dbReference type="GO" id="GO:0016020">
    <property type="term" value="C:membrane"/>
    <property type="evidence" value="ECO:0007669"/>
    <property type="project" value="TreeGrafter"/>
</dbReference>
<proteinExistence type="predicted"/>
<dbReference type="Proteomes" id="UP000245207">
    <property type="component" value="Unassembled WGS sequence"/>
</dbReference>
<evidence type="ECO:0000313" key="4">
    <source>
        <dbReference type="Proteomes" id="UP000245207"/>
    </source>
</evidence>
<gene>
    <name evidence="3" type="ORF">CTI12_AA261510</name>
</gene>
<dbReference type="OrthoDB" id="1925304at2759"/>
<reference evidence="3 4" key="1">
    <citation type="journal article" date="2018" name="Mol. Plant">
        <title>The genome of Artemisia annua provides insight into the evolution of Asteraceae family and artemisinin biosynthesis.</title>
        <authorList>
            <person name="Shen Q."/>
            <person name="Zhang L."/>
            <person name="Liao Z."/>
            <person name="Wang S."/>
            <person name="Yan T."/>
            <person name="Shi P."/>
            <person name="Liu M."/>
            <person name="Fu X."/>
            <person name="Pan Q."/>
            <person name="Wang Y."/>
            <person name="Lv Z."/>
            <person name="Lu X."/>
            <person name="Zhang F."/>
            <person name="Jiang W."/>
            <person name="Ma Y."/>
            <person name="Chen M."/>
            <person name="Hao X."/>
            <person name="Li L."/>
            <person name="Tang Y."/>
            <person name="Lv G."/>
            <person name="Zhou Y."/>
            <person name="Sun X."/>
            <person name="Brodelius P.E."/>
            <person name="Rose J.K.C."/>
            <person name="Tang K."/>
        </authorList>
    </citation>
    <scope>NUCLEOTIDE SEQUENCE [LARGE SCALE GENOMIC DNA]</scope>
    <source>
        <strain evidence="4">cv. Huhao1</strain>
        <tissue evidence="3">Leaf</tissue>
    </source>
</reference>
<dbReference type="Pfam" id="PF12796">
    <property type="entry name" value="Ank_2"/>
    <property type="match status" value="1"/>
</dbReference>
<dbReference type="AlphaFoldDB" id="A0A2U1NHX3"/>
<keyword evidence="1" id="KW-1133">Transmembrane helix</keyword>
<organism evidence="3 4">
    <name type="scientific">Artemisia annua</name>
    <name type="common">Sweet wormwood</name>
    <dbReference type="NCBI Taxonomy" id="35608"/>
    <lineage>
        <taxon>Eukaryota</taxon>
        <taxon>Viridiplantae</taxon>
        <taxon>Streptophyta</taxon>
        <taxon>Embryophyta</taxon>
        <taxon>Tracheophyta</taxon>
        <taxon>Spermatophyta</taxon>
        <taxon>Magnoliopsida</taxon>
        <taxon>eudicotyledons</taxon>
        <taxon>Gunneridae</taxon>
        <taxon>Pentapetalae</taxon>
        <taxon>asterids</taxon>
        <taxon>campanulids</taxon>
        <taxon>Asterales</taxon>
        <taxon>Asteraceae</taxon>
        <taxon>Asteroideae</taxon>
        <taxon>Anthemideae</taxon>
        <taxon>Artemisiinae</taxon>
        <taxon>Artemisia</taxon>
    </lineage>
</organism>
<dbReference type="InterPro" id="IPR026961">
    <property type="entry name" value="PGG_dom"/>
</dbReference>
<dbReference type="STRING" id="35608.A0A2U1NHX3"/>
<name>A0A2U1NHX3_ARTAN</name>
<keyword evidence="1" id="KW-0812">Transmembrane</keyword>
<evidence type="ECO:0000259" key="2">
    <source>
        <dbReference type="Pfam" id="PF13962"/>
    </source>
</evidence>
<dbReference type="PANTHER" id="PTHR24177">
    <property type="entry name" value="CASKIN"/>
    <property type="match status" value="1"/>
</dbReference>
<feature type="domain" description="PGG" evidence="2">
    <location>
        <begin position="421"/>
        <end position="532"/>
    </location>
</feature>
<feature type="transmembrane region" description="Helical" evidence="1">
    <location>
        <begin position="540"/>
        <end position="565"/>
    </location>
</feature>
<feature type="transmembrane region" description="Helical" evidence="1">
    <location>
        <begin position="466"/>
        <end position="491"/>
    </location>
</feature>